<name>A0A6A5QDJ0_AMPQU</name>
<organism evidence="1 2">
    <name type="scientific">Ampelomyces quisqualis</name>
    <name type="common">Powdery mildew agent</name>
    <dbReference type="NCBI Taxonomy" id="50730"/>
    <lineage>
        <taxon>Eukaryota</taxon>
        <taxon>Fungi</taxon>
        <taxon>Dikarya</taxon>
        <taxon>Ascomycota</taxon>
        <taxon>Pezizomycotina</taxon>
        <taxon>Dothideomycetes</taxon>
        <taxon>Pleosporomycetidae</taxon>
        <taxon>Pleosporales</taxon>
        <taxon>Pleosporineae</taxon>
        <taxon>Phaeosphaeriaceae</taxon>
        <taxon>Ampelomyces</taxon>
    </lineage>
</organism>
<evidence type="ECO:0000313" key="1">
    <source>
        <dbReference type="EMBL" id="KAF1913413.1"/>
    </source>
</evidence>
<proteinExistence type="predicted"/>
<dbReference type="EMBL" id="ML979139">
    <property type="protein sequence ID" value="KAF1913413.1"/>
    <property type="molecule type" value="Genomic_DNA"/>
</dbReference>
<gene>
    <name evidence="1" type="ORF">BDU57DRAFT_522298</name>
</gene>
<keyword evidence="2" id="KW-1185">Reference proteome</keyword>
<accession>A0A6A5QDJ0</accession>
<protein>
    <submittedName>
        <fullName evidence="1">Uncharacterized protein</fullName>
    </submittedName>
</protein>
<dbReference type="Proteomes" id="UP000800096">
    <property type="component" value="Unassembled WGS sequence"/>
</dbReference>
<reference evidence="1" key="1">
    <citation type="journal article" date="2020" name="Stud. Mycol.">
        <title>101 Dothideomycetes genomes: a test case for predicting lifestyles and emergence of pathogens.</title>
        <authorList>
            <person name="Haridas S."/>
            <person name="Albert R."/>
            <person name="Binder M."/>
            <person name="Bloem J."/>
            <person name="Labutti K."/>
            <person name="Salamov A."/>
            <person name="Andreopoulos B."/>
            <person name="Baker S."/>
            <person name="Barry K."/>
            <person name="Bills G."/>
            <person name="Bluhm B."/>
            <person name="Cannon C."/>
            <person name="Castanera R."/>
            <person name="Culley D."/>
            <person name="Daum C."/>
            <person name="Ezra D."/>
            <person name="Gonzalez J."/>
            <person name="Henrissat B."/>
            <person name="Kuo A."/>
            <person name="Liang C."/>
            <person name="Lipzen A."/>
            <person name="Lutzoni F."/>
            <person name="Magnuson J."/>
            <person name="Mondo S."/>
            <person name="Nolan M."/>
            <person name="Ohm R."/>
            <person name="Pangilinan J."/>
            <person name="Park H.-J."/>
            <person name="Ramirez L."/>
            <person name="Alfaro M."/>
            <person name="Sun H."/>
            <person name="Tritt A."/>
            <person name="Yoshinaga Y."/>
            <person name="Zwiers L.-H."/>
            <person name="Turgeon B."/>
            <person name="Goodwin S."/>
            <person name="Spatafora J."/>
            <person name="Crous P."/>
            <person name="Grigoriev I."/>
        </authorList>
    </citation>
    <scope>NUCLEOTIDE SEQUENCE</scope>
    <source>
        <strain evidence="1">HMLAC05119</strain>
    </source>
</reference>
<evidence type="ECO:0000313" key="2">
    <source>
        <dbReference type="Proteomes" id="UP000800096"/>
    </source>
</evidence>
<dbReference type="AlphaFoldDB" id="A0A6A5QDJ0"/>
<sequence>MFRVRLNGAQRKRLMELPGTGNEDKWCIGDDGPASVPCEMRCDAQLQLANQRSATTTLPSSSLLGHRTGRDCKMTPSGCIRSSLTRARGKENRMQNSCVLCSVLGAASIGVAVKYHASHWTGCHTTCINNSAVGPYQGPFHSILTASSMESSRQDTTVSPLIGADPRVAATIQICGERHTISPPHFDMLLLSPWKARASTVQSSSSSPPLKCN</sequence>